<dbReference type="OrthoDB" id="529273at2759"/>
<keyword evidence="12" id="KW-1133">Transmembrane helix</keyword>
<reference evidence="14 15" key="1">
    <citation type="journal article" date="2018" name="Mol. Ecol.">
        <title>The obligate alkalophilic soda-lake fungus Sodiomyces alkalinus has shifted to a protein diet.</title>
        <authorList>
            <person name="Grum-Grzhimaylo A.A."/>
            <person name="Falkoski D.L."/>
            <person name="van den Heuvel J."/>
            <person name="Valero-Jimenez C.A."/>
            <person name="Min B."/>
            <person name="Choi I.G."/>
            <person name="Lipzen A."/>
            <person name="Daum C.G."/>
            <person name="Aanen D.K."/>
            <person name="Tsang A."/>
            <person name="Henrissat B."/>
            <person name="Bilanenko E.N."/>
            <person name="de Vries R.P."/>
            <person name="van Kan J.A.L."/>
            <person name="Grigoriev I.V."/>
            <person name="Debets A.J.M."/>
        </authorList>
    </citation>
    <scope>NUCLEOTIDE SEQUENCE [LARGE SCALE GENOMIC DNA]</scope>
    <source>
        <strain evidence="14 15">F11</strain>
    </source>
</reference>
<keyword evidence="5" id="KW-0256">Endoplasmic reticulum</keyword>
<keyword evidence="12" id="KW-0472">Membrane</keyword>
<evidence type="ECO:0000256" key="1">
    <source>
        <dbReference type="ARBA" id="ARBA00011970"/>
    </source>
</evidence>
<comment type="catalytic activity">
    <reaction evidence="9">
        <text>L-seryl-[protein] + UDP-N-acetyl-alpha-D-glucosamine = 3-O-(N-acetyl-beta-D-glucosaminyl)-L-seryl-[protein] + UDP + H(+)</text>
        <dbReference type="Rhea" id="RHEA:48904"/>
        <dbReference type="Rhea" id="RHEA-COMP:9863"/>
        <dbReference type="Rhea" id="RHEA-COMP:12251"/>
        <dbReference type="ChEBI" id="CHEBI:15378"/>
        <dbReference type="ChEBI" id="CHEBI:29999"/>
        <dbReference type="ChEBI" id="CHEBI:57705"/>
        <dbReference type="ChEBI" id="CHEBI:58223"/>
        <dbReference type="ChEBI" id="CHEBI:90838"/>
        <dbReference type="EC" id="2.4.1.255"/>
    </reaction>
</comment>
<name>A0A3N2Q766_SODAK</name>
<keyword evidence="12" id="KW-0812">Transmembrane</keyword>
<dbReference type="EC" id="2.4.1.255" evidence="1"/>
<evidence type="ECO:0000256" key="3">
    <source>
        <dbReference type="ARBA" id="ARBA00022679"/>
    </source>
</evidence>
<feature type="compositionally biased region" description="Basic and acidic residues" evidence="11">
    <location>
        <begin position="504"/>
        <end position="523"/>
    </location>
</feature>
<dbReference type="PANTHER" id="PTHR20961:SF148">
    <property type="entry name" value="EGF DOMAIN-SPECIFIC O-LINKED N-ACETYLGLUCOSAMINE TRANSFERASE"/>
    <property type="match status" value="1"/>
</dbReference>
<evidence type="ECO:0000256" key="6">
    <source>
        <dbReference type="ARBA" id="ARBA00023180"/>
    </source>
</evidence>
<sequence length="578" mass="64320">MLVTTHLHRRLVPVLASVLIVFSLTFLYRAYHLYPSDKLSQWPHAAASGLSPTTEPLDEPSDYRAPAHRSEDTCATRFSTAYLEGLRNRTGSYCTPGSRSSLTCFHTKARDDEPDDSFCIGRGAVLDPATRKFHLDCALRKLEPEEVEQGILPFNRLRGYMYDTGPRNVFRDAVIVRQETGLARRSGETAVSEALDAEHMHLPASSDSSDGAPSSVLPPPKTYLLLKREGETNPWHCLMEIFSTYMTFDVLRMSRDPSRGGAPFFATDEADDTQVVILDSREDGPFFDLWTLFARRRPVRLAHLLSRAGNNNADDDDAAAVDAVRRDANIIVPLAGGSNPLWREEWHVQPCHAAPLVDVFSSRIRGFYGVEDPPVRGGEEPIVVTLIDRRETRRLKDQAALLAALGKRGLHIRVQAVDFAALSFPDQLRVARETDVLVGVHGAGLTHVLFMRRGAGAVVEIQPDGLDQKGYRNVANLLDLGYFRIHGAGVSMPVDEADKDTEEEPGKEREMDSLKGVETETQGRDNSTNTSTATGVLKKRGDWHFMDVQVDEARFLDVVETAVKFMYNKALWSYDVNG</sequence>
<evidence type="ECO:0000259" key="13">
    <source>
        <dbReference type="Pfam" id="PF04577"/>
    </source>
</evidence>
<feature type="region of interest" description="Disordered" evidence="11">
    <location>
        <begin position="495"/>
        <end position="533"/>
    </location>
</feature>
<dbReference type="InterPro" id="IPR049625">
    <property type="entry name" value="Glyco_transf_61_cat"/>
</dbReference>
<keyword evidence="15" id="KW-1185">Reference proteome</keyword>
<proteinExistence type="predicted"/>
<protein>
    <recommendedName>
        <fullName evidence="7">EGF domain-specific O-linked N-acetylglucosamine transferase</fullName>
        <ecNumber evidence="1">2.4.1.255</ecNumber>
    </recommendedName>
    <alternativeName>
        <fullName evidence="8">Extracellular O-linked N-acetylglucosamine transferase</fullName>
    </alternativeName>
</protein>
<accession>A0A3N2Q766</accession>
<evidence type="ECO:0000256" key="4">
    <source>
        <dbReference type="ARBA" id="ARBA00022729"/>
    </source>
</evidence>
<evidence type="ECO:0000256" key="12">
    <source>
        <dbReference type="SAM" id="Phobius"/>
    </source>
</evidence>
<dbReference type="InterPro" id="IPR007657">
    <property type="entry name" value="Glycosyltransferase_61"/>
</dbReference>
<evidence type="ECO:0000256" key="10">
    <source>
        <dbReference type="ARBA" id="ARBA00049432"/>
    </source>
</evidence>
<keyword evidence="3" id="KW-0808">Transferase</keyword>
<dbReference type="Proteomes" id="UP000272025">
    <property type="component" value="Unassembled WGS sequence"/>
</dbReference>
<feature type="compositionally biased region" description="Polar residues" evidence="11">
    <location>
        <begin position="524"/>
        <end position="533"/>
    </location>
</feature>
<evidence type="ECO:0000256" key="8">
    <source>
        <dbReference type="ARBA" id="ARBA00042574"/>
    </source>
</evidence>
<keyword evidence="2" id="KW-0328">Glycosyltransferase</keyword>
<evidence type="ECO:0000256" key="9">
    <source>
        <dbReference type="ARBA" id="ARBA00048317"/>
    </source>
</evidence>
<evidence type="ECO:0000256" key="2">
    <source>
        <dbReference type="ARBA" id="ARBA00022676"/>
    </source>
</evidence>
<comment type="catalytic activity">
    <reaction evidence="10">
        <text>L-threonyl-[protein] + UDP-N-acetyl-alpha-D-glucosamine = 3-O-(N-acetyl-beta-D-glucosaminyl)-L-threonyl-[protein] + UDP + H(+)</text>
        <dbReference type="Rhea" id="RHEA:48908"/>
        <dbReference type="Rhea" id="RHEA-COMP:11060"/>
        <dbReference type="Rhea" id="RHEA-COMP:12252"/>
        <dbReference type="ChEBI" id="CHEBI:15378"/>
        <dbReference type="ChEBI" id="CHEBI:30013"/>
        <dbReference type="ChEBI" id="CHEBI:57705"/>
        <dbReference type="ChEBI" id="CHEBI:58223"/>
        <dbReference type="ChEBI" id="CHEBI:90840"/>
        <dbReference type="EC" id="2.4.1.255"/>
    </reaction>
</comment>
<dbReference type="PANTHER" id="PTHR20961">
    <property type="entry name" value="GLYCOSYLTRANSFERASE"/>
    <property type="match status" value="1"/>
</dbReference>
<gene>
    <name evidence="14" type="ORF">SODALDRAFT_326763</name>
</gene>
<evidence type="ECO:0000313" key="14">
    <source>
        <dbReference type="EMBL" id="ROT42604.1"/>
    </source>
</evidence>
<dbReference type="EMBL" id="ML119051">
    <property type="protein sequence ID" value="ROT42604.1"/>
    <property type="molecule type" value="Genomic_DNA"/>
</dbReference>
<dbReference type="STRING" id="1314773.A0A3N2Q766"/>
<keyword evidence="6" id="KW-0325">Glycoprotein</keyword>
<evidence type="ECO:0000256" key="11">
    <source>
        <dbReference type="SAM" id="MobiDB-lite"/>
    </source>
</evidence>
<dbReference type="Pfam" id="PF04577">
    <property type="entry name" value="Glyco_transf_61"/>
    <property type="match status" value="1"/>
</dbReference>
<dbReference type="RefSeq" id="XP_028470410.1">
    <property type="nucleotide sequence ID" value="XM_028610250.1"/>
</dbReference>
<organism evidence="14 15">
    <name type="scientific">Sodiomyces alkalinus (strain CBS 110278 / VKM F-3762 / F11)</name>
    <name type="common">Alkaliphilic filamentous fungus</name>
    <dbReference type="NCBI Taxonomy" id="1314773"/>
    <lineage>
        <taxon>Eukaryota</taxon>
        <taxon>Fungi</taxon>
        <taxon>Dikarya</taxon>
        <taxon>Ascomycota</taxon>
        <taxon>Pezizomycotina</taxon>
        <taxon>Sordariomycetes</taxon>
        <taxon>Hypocreomycetidae</taxon>
        <taxon>Glomerellales</taxon>
        <taxon>Plectosphaerellaceae</taxon>
        <taxon>Sodiomyces</taxon>
    </lineage>
</organism>
<dbReference type="AlphaFoldDB" id="A0A3N2Q766"/>
<feature type="domain" description="Glycosyltransferase 61 catalytic" evidence="13">
    <location>
        <begin position="375"/>
        <end position="457"/>
    </location>
</feature>
<evidence type="ECO:0000313" key="15">
    <source>
        <dbReference type="Proteomes" id="UP000272025"/>
    </source>
</evidence>
<feature type="transmembrane region" description="Helical" evidence="12">
    <location>
        <begin position="12"/>
        <end position="31"/>
    </location>
</feature>
<evidence type="ECO:0000256" key="5">
    <source>
        <dbReference type="ARBA" id="ARBA00022824"/>
    </source>
</evidence>
<evidence type="ECO:0000256" key="7">
    <source>
        <dbReference type="ARBA" id="ARBA00040944"/>
    </source>
</evidence>
<keyword evidence="4" id="KW-0732">Signal</keyword>
<dbReference type="GO" id="GO:0005788">
    <property type="term" value="C:endoplasmic reticulum lumen"/>
    <property type="evidence" value="ECO:0007669"/>
    <property type="project" value="TreeGrafter"/>
</dbReference>
<dbReference type="GeneID" id="39578728"/>
<dbReference type="GO" id="GO:0097363">
    <property type="term" value="F:protein O-acetylglucosaminyltransferase activity"/>
    <property type="evidence" value="ECO:0007669"/>
    <property type="project" value="UniProtKB-EC"/>
</dbReference>